<accession>A0ABP8ZVH5</accession>
<evidence type="ECO:0000313" key="2">
    <source>
        <dbReference type="Proteomes" id="UP001501147"/>
    </source>
</evidence>
<name>A0ABP8ZVH5_9ACTN</name>
<protein>
    <submittedName>
        <fullName evidence="1">Uncharacterized protein</fullName>
    </submittedName>
</protein>
<keyword evidence="2" id="KW-1185">Reference proteome</keyword>
<reference evidence="2" key="1">
    <citation type="journal article" date="2019" name="Int. J. Syst. Evol. Microbiol.">
        <title>The Global Catalogue of Microorganisms (GCM) 10K type strain sequencing project: providing services to taxonomists for standard genome sequencing and annotation.</title>
        <authorList>
            <consortium name="The Broad Institute Genomics Platform"/>
            <consortium name="The Broad Institute Genome Sequencing Center for Infectious Disease"/>
            <person name="Wu L."/>
            <person name="Ma J."/>
        </authorList>
    </citation>
    <scope>NUCLEOTIDE SEQUENCE [LARGE SCALE GENOMIC DNA]</scope>
    <source>
        <strain evidence="2">JCM 18324</strain>
    </source>
</reference>
<dbReference type="EMBL" id="BAABJV010000002">
    <property type="protein sequence ID" value="GAA4765901.1"/>
    <property type="molecule type" value="Genomic_DNA"/>
</dbReference>
<dbReference type="RefSeq" id="WP_345609903.1">
    <property type="nucleotide sequence ID" value="NZ_BAABJV010000002.1"/>
</dbReference>
<comment type="caution">
    <text evidence="1">The sequence shown here is derived from an EMBL/GenBank/DDBJ whole genome shotgun (WGS) entry which is preliminary data.</text>
</comment>
<proteinExistence type="predicted"/>
<gene>
    <name evidence="1" type="ORF">GCM10023329_09940</name>
</gene>
<dbReference type="Proteomes" id="UP001501147">
    <property type="component" value="Unassembled WGS sequence"/>
</dbReference>
<evidence type="ECO:0000313" key="1">
    <source>
        <dbReference type="EMBL" id="GAA4765901.1"/>
    </source>
</evidence>
<organism evidence="1 2">
    <name type="scientific">Streptomyces sanyensis</name>
    <dbReference type="NCBI Taxonomy" id="568869"/>
    <lineage>
        <taxon>Bacteria</taxon>
        <taxon>Bacillati</taxon>
        <taxon>Actinomycetota</taxon>
        <taxon>Actinomycetes</taxon>
        <taxon>Kitasatosporales</taxon>
        <taxon>Streptomycetaceae</taxon>
        <taxon>Streptomyces</taxon>
    </lineage>
</organism>
<sequence>MSKPIAASESRDSELSLAQLRGDCIRMAPHWAVPAAAAAAPVPPSLIHGVVVPAASARMLGALSGYGA</sequence>